<sequence>MRIDVRELKRQPLDLELQEPVASFPALAALQDGGQVRFLSPVRARLQLSRCAELIEVTGQLQLEVEQDCSRCLAPCRQQLNVRFHQAFAEQLPEVACDGDEEDGLTADDMGLELYDGETIDVAGEIEQQLLLAMPPYPLCSEQCQGLCPQCGIDRNRERCDCALPPARLSFAALKDFKVEK</sequence>
<dbReference type="AlphaFoldDB" id="A0A1G7AJM3"/>
<dbReference type="Pfam" id="PF02620">
    <property type="entry name" value="YceD"/>
    <property type="match status" value="1"/>
</dbReference>
<gene>
    <name evidence="1" type="ORF">SAMN05661003_10481</name>
</gene>
<keyword evidence="2" id="KW-1185">Reference proteome</keyword>
<reference evidence="2" key="1">
    <citation type="submission" date="2016-10" db="EMBL/GenBank/DDBJ databases">
        <authorList>
            <person name="Varghese N."/>
            <person name="Submissions S."/>
        </authorList>
    </citation>
    <scope>NUCLEOTIDE SEQUENCE [LARGE SCALE GENOMIC DNA]</scope>
    <source>
        <strain evidence="2">DSM 8987</strain>
    </source>
</reference>
<dbReference type="STRING" id="57664.SAMN05661003_10481"/>
<dbReference type="RefSeq" id="WP_092077131.1">
    <property type="nucleotide sequence ID" value="NZ_CALFZY010000038.1"/>
</dbReference>
<name>A0A1G7AJM3_9BACT</name>
<dbReference type="OrthoDB" id="9790372at2"/>
<dbReference type="PANTHER" id="PTHR34374">
    <property type="entry name" value="LARGE RIBOSOMAL RNA SUBUNIT ACCUMULATION PROTEIN YCED HOMOLOG 1, CHLOROPLASTIC"/>
    <property type="match status" value="1"/>
</dbReference>
<dbReference type="PANTHER" id="PTHR34374:SF1">
    <property type="entry name" value="LARGE RIBOSOMAL RNA SUBUNIT ACCUMULATION PROTEIN YCED HOMOLOG 1, CHLOROPLASTIC"/>
    <property type="match status" value="1"/>
</dbReference>
<evidence type="ECO:0000313" key="1">
    <source>
        <dbReference type="EMBL" id="SDE15011.1"/>
    </source>
</evidence>
<evidence type="ECO:0008006" key="3">
    <source>
        <dbReference type="Google" id="ProtNLM"/>
    </source>
</evidence>
<organism evidence="1 2">
    <name type="scientific">Desulfuromonas thiophila</name>
    <dbReference type="NCBI Taxonomy" id="57664"/>
    <lineage>
        <taxon>Bacteria</taxon>
        <taxon>Pseudomonadati</taxon>
        <taxon>Thermodesulfobacteriota</taxon>
        <taxon>Desulfuromonadia</taxon>
        <taxon>Desulfuromonadales</taxon>
        <taxon>Desulfuromonadaceae</taxon>
        <taxon>Desulfuromonas</taxon>
    </lineage>
</organism>
<dbReference type="Proteomes" id="UP000243205">
    <property type="component" value="Unassembled WGS sequence"/>
</dbReference>
<dbReference type="InterPro" id="IPR003772">
    <property type="entry name" value="YceD"/>
</dbReference>
<evidence type="ECO:0000313" key="2">
    <source>
        <dbReference type="Proteomes" id="UP000243205"/>
    </source>
</evidence>
<accession>A0A1G7AJM3</accession>
<proteinExistence type="predicted"/>
<dbReference type="EMBL" id="FNAQ01000004">
    <property type="protein sequence ID" value="SDE15011.1"/>
    <property type="molecule type" value="Genomic_DNA"/>
</dbReference>
<protein>
    <recommendedName>
        <fullName evidence="3">DUF177 domain-containing protein</fullName>
    </recommendedName>
</protein>